<dbReference type="Proteomes" id="UP000253958">
    <property type="component" value="Chromosome"/>
</dbReference>
<dbReference type="RefSeq" id="WP_114919417.1">
    <property type="nucleotide sequence ID" value="NZ_CBDRJA010000007.1"/>
</dbReference>
<evidence type="ECO:0000313" key="2">
    <source>
        <dbReference type="Proteomes" id="UP000253958"/>
    </source>
</evidence>
<name>A0A3M9KAE9_9ACTN</name>
<organism evidence="1 2">
    <name type="scientific">Micromonospora aurantiaca</name>
    <name type="common">nom. illeg.</name>
    <dbReference type="NCBI Taxonomy" id="47850"/>
    <lineage>
        <taxon>Bacteria</taxon>
        <taxon>Bacillati</taxon>
        <taxon>Actinomycetota</taxon>
        <taxon>Actinomycetes</taxon>
        <taxon>Micromonosporales</taxon>
        <taxon>Micromonosporaceae</taxon>
        <taxon>Micromonospora</taxon>
    </lineage>
</organism>
<dbReference type="EMBL" id="CP031263">
    <property type="protein sequence ID" value="AXH90509.1"/>
    <property type="molecule type" value="Genomic_DNA"/>
</dbReference>
<reference evidence="1 2" key="1">
    <citation type="submission" date="2018-07" db="EMBL/GenBank/DDBJ databases">
        <authorList>
            <person name="Ye Y."/>
        </authorList>
    </citation>
    <scope>NUCLEOTIDE SEQUENCE [LARGE SCALE GENOMIC DNA]</scope>
    <source>
        <strain evidence="2">H14(2018)</strain>
    </source>
</reference>
<sequence>MAEQVRVPDDGAGGSEFFEARAFRHGGYGRFDHQPIVAALVARIRALSGGFVPPKGTVA</sequence>
<reference evidence="1 2" key="2">
    <citation type="submission" date="2018-08" db="EMBL/GenBank/DDBJ databases">
        <title>Streptomyces kandeliansis sp. nov., an endophytic bacterium isolated from mangrove plant.</title>
        <authorList>
            <person name="Wang R."/>
        </authorList>
    </citation>
    <scope>NUCLEOTIDE SEQUENCE [LARGE SCALE GENOMIC DNA]</scope>
    <source>
        <strain evidence="2">H14(2018)</strain>
    </source>
</reference>
<proteinExistence type="predicted"/>
<accession>A0A3M9KAE9</accession>
<dbReference type="AlphaFoldDB" id="A0A3M9KAE9"/>
<gene>
    <name evidence="1" type="ORF">DVH21_11530</name>
</gene>
<protein>
    <submittedName>
        <fullName evidence="1">Uncharacterized protein</fullName>
    </submittedName>
</protein>
<evidence type="ECO:0000313" key="1">
    <source>
        <dbReference type="EMBL" id="AXH90509.1"/>
    </source>
</evidence>